<evidence type="ECO:0000256" key="2">
    <source>
        <dbReference type="ARBA" id="ARBA00004613"/>
    </source>
</evidence>
<organism evidence="13 14">
    <name type="scientific">Rhypophila decipiens</name>
    <dbReference type="NCBI Taxonomy" id="261697"/>
    <lineage>
        <taxon>Eukaryota</taxon>
        <taxon>Fungi</taxon>
        <taxon>Dikarya</taxon>
        <taxon>Ascomycota</taxon>
        <taxon>Pezizomycotina</taxon>
        <taxon>Sordariomycetes</taxon>
        <taxon>Sordariomycetidae</taxon>
        <taxon>Sordariales</taxon>
        <taxon>Naviculisporaceae</taxon>
        <taxon>Rhypophila</taxon>
    </lineage>
</organism>
<evidence type="ECO:0000313" key="14">
    <source>
        <dbReference type="Proteomes" id="UP001301769"/>
    </source>
</evidence>
<comment type="caution">
    <text evidence="13">The sequence shown here is derived from an EMBL/GenBank/DDBJ whole genome shotgun (WGS) entry which is preliminary data.</text>
</comment>
<keyword evidence="6 11" id="KW-0732">Signal</keyword>
<feature type="compositionally biased region" description="Low complexity" evidence="10">
    <location>
        <begin position="158"/>
        <end position="191"/>
    </location>
</feature>
<dbReference type="EMBL" id="MU858091">
    <property type="protein sequence ID" value="KAK4214610.1"/>
    <property type="molecule type" value="Genomic_DNA"/>
</dbReference>
<dbReference type="GO" id="GO:0005576">
    <property type="term" value="C:extracellular region"/>
    <property type="evidence" value="ECO:0007669"/>
    <property type="project" value="UniProtKB-SubCell"/>
</dbReference>
<evidence type="ECO:0000313" key="13">
    <source>
        <dbReference type="EMBL" id="KAK4214610.1"/>
    </source>
</evidence>
<feature type="signal peptide" evidence="11">
    <location>
        <begin position="1"/>
        <end position="19"/>
    </location>
</feature>
<reference evidence="13" key="1">
    <citation type="journal article" date="2023" name="Mol. Phylogenet. Evol.">
        <title>Genome-scale phylogeny and comparative genomics of the fungal order Sordariales.</title>
        <authorList>
            <person name="Hensen N."/>
            <person name="Bonometti L."/>
            <person name="Westerberg I."/>
            <person name="Brannstrom I.O."/>
            <person name="Guillou S."/>
            <person name="Cros-Aarteil S."/>
            <person name="Calhoun S."/>
            <person name="Haridas S."/>
            <person name="Kuo A."/>
            <person name="Mondo S."/>
            <person name="Pangilinan J."/>
            <person name="Riley R."/>
            <person name="LaButti K."/>
            <person name="Andreopoulos B."/>
            <person name="Lipzen A."/>
            <person name="Chen C."/>
            <person name="Yan M."/>
            <person name="Daum C."/>
            <person name="Ng V."/>
            <person name="Clum A."/>
            <person name="Steindorff A."/>
            <person name="Ohm R.A."/>
            <person name="Martin F."/>
            <person name="Silar P."/>
            <person name="Natvig D.O."/>
            <person name="Lalanne C."/>
            <person name="Gautier V."/>
            <person name="Ament-Velasquez S.L."/>
            <person name="Kruys A."/>
            <person name="Hutchinson M.I."/>
            <person name="Powell A.J."/>
            <person name="Barry K."/>
            <person name="Miller A.N."/>
            <person name="Grigoriev I.V."/>
            <person name="Debuchy R."/>
            <person name="Gladieux P."/>
            <person name="Hiltunen Thoren M."/>
            <person name="Johannesson H."/>
        </authorList>
    </citation>
    <scope>NUCLEOTIDE SEQUENCE</scope>
    <source>
        <strain evidence="13">PSN293</strain>
    </source>
</reference>
<dbReference type="GO" id="GO:0098552">
    <property type="term" value="C:side of membrane"/>
    <property type="evidence" value="ECO:0007669"/>
    <property type="project" value="UniProtKB-KW"/>
</dbReference>
<comment type="subcellular location">
    <subcellularLocation>
        <location evidence="1">Membrane</location>
        <topology evidence="1">Lipid-anchor</topology>
        <topology evidence="1">GPI-anchor</topology>
    </subcellularLocation>
    <subcellularLocation>
        <location evidence="2">Secreted</location>
    </subcellularLocation>
</comment>
<dbReference type="InterPro" id="IPR008427">
    <property type="entry name" value="Extracellular_membr_CFEM_dom"/>
</dbReference>
<feature type="compositionally biased region" description="Acidic residues" evidence="10">
    <location>
        <begin position="306"/>
        <end position="322"/>
    </location>
</feature>
<keyword evidence="9" id="KW-0408">Iron</keyword>
<feature type="compositionally biased region" description="Pro residues" evidence="10">
    <location>
        <begin position="138"/>
        <end position="157"/>
    </location>
</feature>
<evidence type="ECO:0000256" key="10">
    <source>
        <dbReference type="SAM" id="MobiDB-lite"/>
    </source>
</evidence>
<evidence type="ECO:0000256" key="1">
    <source>
        <dbReference type="ARBA" id="ARBA00004589"/>
    </source>
</evidence>
<evidence type="ECO:0000256" key="4">
    <source>
        <dbReference type="ARBA" id="ARBA00022525"/>
    </source>
</evidence>
<comment type="caution">
    <text evidence="9">Lacks conserved residue(s) required for the propagation of feature annotation.</text>
</comment>
<feature type="chain" id="PRO_5042917215" description="CFEM domain-containing protein" evidence="11">
    <location>
        <begin position="20"/>
        <end position="379"/>
    </location>
</feature>
<protein>
    <recommendedName>
        <fullName evidence="12">CFEM domain-containing protein</fullName>
    </recommendedName>
</protein>
<keyword evidence="9" id="KW-0479">Metal-binding</keyword>
<keyword evidence="8" id="KW-0449">Lipoprotein</keyword>
<name>A0AAN6YB23_9PEZI</name>
<feature type="domain" description="CFEM" evidence="12">
    <location>
        <begin position="17"/>
        <end position="130"/>
    </location>
</feature>
<feature type="binding site" description="axial binding residue" evidence="9">
    <location>
        <position position="63"/>
    </location>
    <ligand>
        <name>heme</name>
        <dbReference type="ChEBI" id="CHEBI:30413"/>
    </ligand>
    <ligandPart>
        <name>Fe</name>
        <dbReference type="ChEBI" id="CHEBI:18248"/>
    </ligandPart>
</feature>
<dbReference type="Proteomes" id="UP001301769">
    <property type="component" value="Unassembled WGS sequence"/>
</dbReference>
<dbReference type="AlphaFoldDB" id="A0AAN6YB23"/>
<evidence type="ECO:0000256" key="6">
    <source>
        <dbReference type="ARBA" id="ARBA00022729"/>
    </source>
</evidence>
<reference evidence="13" key="2">
    <citation type="submission" date="2023-05" db="EMBL/GenBank/DDBJ databases">
        <authorList>
            <consortium name="Lawrence Berkeley National Laboratory"/>
            <person name="Steindorff A."/>
            <person name="Hensen N."/>
            <person name="Bonometti L."/>
            <person name="Westerberg I."/>
            <person name="Brannstrom I.O."/>
            <person name="Guillou S."/>
            <person name="Cros-Aarteil S."/>
            <person name="Calhoun S."/>
            <person name="Haridas S."/>
            <person name="Kuo A."/>
            <person name="Mondo S."/>
            <person name="Pangilinan J."/>
            <person name="Riley R."/>
            <person name="Labutti K."/>
            <person name="Andreopoulos B."/>
            <person name="Lipzen A."/>
            <person name="Chen C."/>
            <person name="Yanf M."/>
            <person name="Daum C."/>
            <person name="Ng V."/>
            <person name="Clum A."/>
            <person name="Ohm R."/>
            <person name="Martin F."/>
            <person name="Silar P."/>
            <person name="Natvig D."/>
            <person name="Lalanne C."/>
            <person name="Gautier V."/>
            <person name="Ament-Velasquez S.L."/>
            <person name="Kruys A."/>
            <person name="Hutchinson M.I."/>
            <person name="Powell A.J."/>
            <person name="Barry K."/>
            <person name="Miller A.N."/>
            <person name="Grigoriev I.V."/>
            <person name="Debuchy R."/>
            <person name="Gladieux P."/>
            <person name="Thoren M.H."/>
            <person name="Johannesson H."/>
        </authorList>
    </citation>
    <scope>NUCLEOTIDE SEQUENCE</scope>
    <source>
        <strain evidence="13">PSN293</strain>
    </source>
</reference>
<evidence type="ECO:0000256" key="8">
    <source>
        <dbReference type="ARBA" id="ARBA00023288"/>
    </source>
</evidence>
<feature type="region of interest" description="Disordered" evidence="10">
    <location>
        <begin position="115"/>
        <end position="193"/>
    </location>
</feature>
<keyword evidence="14" id="KW-1185">Reference proteome</keyword>
<evidence type="ECO:0000256" key="9">
    <source>
        <dbReference type="PROSITE-ProRule" id="PRU01356"/>
    </source>
</evidence>
<accession>A0AAN6YB23</accession>
<dbReference type="SMART" id="SM00747">
    <property type="entry name" value="CFEM"/>
    <property type="match status" value="2"/>
</dbReference>
<dbReference type="PRINTS" id="PR01217">
    <property type="entry name" value="PRICHEXTENSN"/>
</dbReference>
<evidence type="ECO:0000259" key="12">
    <source>
        <dbReference type="PROSITE" id="PS52012"/>
    </source>
</evidence>
<keyword evidence="7 9" id="KW-1015">Disulfide bond</keyword>
<dbReference type="Pfam" id="PF05730">
    <property type="entry name" value="CFEM"/>
    <property type="match status" value="2"/>
</dbReference>
<comment type="similarity">
    <text evidence="3">Belongs to the RBT5 family.</text>
</comment>
<keyword evidence="5" id="KW-0325">Glycoprotein</keyword>
<dbReference type="GO" id="GO:0046872">
    <property type="term" value="F:metal ion binding"/>
    <property type="evidence" value="ECO:0007669"/>
    <property type="project" value="UniProtKB-UniRule"/>
</dbReference>
<dbReference type="PROSITE" id="PS52012">
    <property type="entry name" value="CFEM"/>
    <property type="match status" value="1"/>
</dbReference>
<evidence type="ECO:0000256" key="11">
    <source>
        <dbReference type="SAM" id="SignalP"/>
    </source>
</evidence>
<keyword evidence="4" id="KW-0964">Secreted</keyword>
<feature type="region of interest" description="Disordered" evidence="10">
    <location>
        <begin position="281"/>
        <end position="354"/>
    </location>
</feature>
<keyword evidence="5" id="KW-0472">Membrane</keyword>
<feature type="disulfide bond" evidence="9">
    <location>
        <begin position="59"/>
        <end position="66"/>
    </location>
</feature>
<keyword evidence="9" id="KW-0349">Heme</keyword>
<sequence length="379" mass="36878">MLSPRVFAILAVYFGLATAGPLALRQEQCGGDWECSSIVDTIPQCARPCIADGAVEVGCDADDFVCRCENKDAISALVTNCVLSSCSIDEAISTIGATDSLCTCVGSNGGPQPACPPASSAAPPPPASSAAPPVSSAAPPPASSAPAPPVSSAPAPPSYSAAPVPSASPSSSAPAPPASSAAPVPSCSAAPAPAPAPAPAGPWECQSLVDAVHECAIPCIAEGAASVGCDSDDFTCRCDNAAAISEAATTCVLGACGIATGLEVRQQTADLCTCVAANPPPSGDAPETPAPAPSDGCPPPAGPGSDEPDYPTEPPKDDDDKDEPVTPEPEPTPAPSATSPVAPEPSTPVDDVEPPVVTAGAAKFFGSGAAALLALAVAL</sequence>
<proteinExistence type="inferred from homology"/>
<gene>
    <name evidence="13" type="ORF">QBC37DRAFT_387020</name>
</gene>
<feature type="compositionally biased region" description="Pro residues" evidence="10">
    <location>
        <begin position="281"/>
        <end position="302"/>
    </location>
</feature>
<evidence type="ECO:0000256" key="3">
    <source>
        <dbReference type="ARBA" id="ARBA00010031"/>
    </source>
</evidence>
<evidence type="ECO:0000256" key="5">
    <source>
        <dbReference type="ARBA" id="ARBA00022622"/>
    </source>
</evidence>
<feature type="compositionally biased region" description="Low complexity" evidence="10">
    <location>
        <begin position="128"/>
        <end position="137"/>
    </location>
</feature>
<keyword evidence="5" id="KW-0336">GPI-anchor</keyword>
<evidence type="ECO:0000256" key="7">
    <source>
        <dbReference type="ARBA" id="ARBA00023157"/>
    </source>
</evidence>